<dbReference type="RefSeq" id="WP_021686778.1">
    <property type="nucleotide sequence ID" value="NZ_KI260561.1"/>
</dbReference>
<name>A0ABN0P1F1_TRELE</name>
<dbReference type="InterPro" id="IPR047761">
    <property type="entry name" value="NadS-like"/>
</dbReference>
<dbReference type="PANTHER" id="PTHR36511">
    <property type="entry name" value="MERR FAMILY BACTERIAL REGULATORY PROTEIN"/>
    <property type="match status" value="1"/>
</dbReference>
<comment type="caution">
    <text evidence="5">The sequence shown here is derived from an EMBL/GenBank/DDBJ whole genome shotgun (WGS) entry which is preliminary data.</text>
</comment>
<evidence type="ECO:0000313" key="5">
    <source>
        <dbReference type="EMBL" id="ERJ94405.1"/>
    </source>
</evidence>
<keyword evidence="3" id="KW-0804">Transcription</keyword>
<dbReference type="PANTHER" id="PTHR36511:SF4">
    <property type="entry name" value="ANTITOXIN MQSA"/>
    <property type="match status" value="1"/>
</dbReference>
<dbReference type="EMBL" id="AWVH01000005">
    <property type="protein sequence ID" value="ERJ94405.1"/>
    <property type="molecule type" value="Genomic_DNA"/>
</dbReference>
<dbReference type="NCBIfam" id="NF041265">
    <property type="entry name" value="NadS"/>
    <property type="match status" value="1"/>
</dbReference>
<evidence type="ECO:0000256" key="2">
    <source>
        <dbReference type="ARBA" id="ARBA00023125"/>
    </source>
</evidence>
<dbReference type="Pfam" id="PF01381">
    <property type="entry name" value="HTH_3"/>
    <property type="match status" value="1"/>
</dbReference>
<dbReference type="CDD" id="cd00093">
    <property type="entry name" value="HTH_XRE"/>
    <property type="match status" value="1"/>
</dbReference>
<dbReference type="PROSITE" id="PS50943">
    <property type="entry name" value="HTH_CROC1"/>
    <property type="match status" value="1"/>
</dbReference>
<sequence length="98" mass="10681">MKEQDFNELLTSVQEAVQISKGNIPPSRSFKPTPANVAAIRKGICKSQVDFAHMIGVSVGTLRNWEQGRRYPQGAAVALLKLVSASPEYAAQILSKKI</sequence>
<evidence type="ECO:0000256" key="3">
    <source>
        <dbReference type="ARBA" id="ARBA00023163"/>
    </source>
</evidence>
<keyword evidence="1" id="KW-0805">Transcription regulation</keyword>
<evidence type="ECO:0000256" key="1">
    <source>
        <dbReference type="ARBA" id="ARBA00023015"/>
    </source>
</evidence>
<dbReference type="InterPro" id="IPR052359">
    <property type="entry name" value="HTH-type_reg/antitoxin"/>
</dbReference>
<keyword evidence="2" id="KW-0238">DNA-binding</keyword>
<protein>
    <submittedName>
        <fullName evidence="5">Toxin-antitoxin system, antitoxin component, Xre family</fullName>
    </submittedName>
</protein>
<proteinExistence type="predicted"/>
<dbReference type="Proteomes" id="UP000016649">
    <property type="component" value="Unassembled WGS sequence"/>
</dbReference>
<dbReference type="Gene3D" id="1.10.260.40">
    <property type="entry name" value="lambda repressor-like DNA-binding domains"/>
    <property type="match status" value="1"/>
</dbReference>
<feature type="domain" description="HTH cro/C1-type" evidence="4">
    <location>
        <begin position="47"/>
        <end position="72"/>
    </location>
</feature>
<evidence type="ECO:0000313" key="6">
    <source>
        <dbReference type="Proteomes" id="UP000016649"/>
    </source>
</evidence>
<keyword evidence="6" id="KW-1185">Reference proteome</keyword>
<dbReference type="InterPro" id="IPR010982">
    <property type="entry name" value="Lambda_DNA-bd_dom_sf"/>
</dbReference>
<dbReference type="SUPFAM" id="SSF47413">
    <property type="entry name" value="lambda repressor-like DNA-binding domains"/>
    <property type="match status" value="1"/>
</dbReference>
<organism evidence="5 6">
    <name type="scientific">Treponema lecithinolyticum ATCC 700332</name>
    <dbReference type="NCBI Taxonomy" id="1321815"/>
    <lineage>
        <taxon>Bacteria</taxon>
        <taxon>Pseudomonadati</taxon>
        <taxon>Spirochaetota</taxon>
        <taxon>Spirochaetia</taxon>
        <taxon>Spirochaetales</taxon>
        <taxon>Treponemataceae</taxon>
        <taxon>Treponema</taxon>
    </lineage>
</organism>
<gene>
    <name evidence="5" type="ORF">HMPREF9193_00377</name>
</gene>
<dbReference type="InterPro" id="IPR001387">
    <property type="entry name" value="Cro/C1-type_HTH"/>
</dbReference>
<reference evidence="5 6" key="1">
    <citation type="submission" date="2013-08" db="EMBL/GenBank/DDBJ databases">
        <authorList>
            <person name="Weinstock G."/>
            <person name="Sodergren E."/>
            <person name="Wylie T."/>
            <person name="Fulton L."/>
            <person name="Fulton R."/>
            <person name="Fronick C."/>
            <person name="O'Laughlin M."/>
            <person name="Godfrey J."/>
            <person name="Miner T."/>
            <person name="Herter B."/>
            <person name="Appelbaum E."/>
            <person name="Cordes M."/>
            <person name="Lek S."/>
            <person name="Wollam A."/>
            <person name="Pepin K.H."/>
            <person name="Palsikar V.B."/>
            <person name="Mitreva M."/>
            <person name="Wilson R.K."/>
        </authorList>
    </citation>
    <scope>NUCLEOTIDE SEQUENCE [LARGE SCALE GENOMIC DNA]</scope>
    <source>
        <strain evidence="5 6">ATCC 700332</strain>
    </source>
</reference>
<accession>A0ABN0P1F1</accession>
<evidence type="ECO:0000259" key="4">
    <source>
        <dbReference type="PROSITE" id="PS50943"/>
    </source>
</evidence>